<dbReference type="RefSeq" id="WP_377186980.1">
    <property type="nucleotide sequence ID" value="NZ_JBHUPD010000003.1"/>
</dbReference>
<dbReference type="EMBL" id="JBHUPD010000003">
    <property type="protein sequence ID" value="MFD2873707.1"/>
    <property type="molecule type" value="Genomic_DNA"/>
</dbReference>
<evidence type="ECO:0000313" key="2">
    <source>
        <dbReference type="EMBL" id="MFD2873707.1"/>
    </source>
</evidence>
<feature type="signal peptide" evidence="1">
    <location>
        <begin position="1"/>
        <end position="24"/>
    </location>
</feature>
<feature type="chain" id="PRO_5045222713" description="YD repeat-containing protein" evidence="1">
    <location>
        <begin position="25"/>
        <end position="262"/>
    </location>
</feature>
<protein>
    <recommendedName>
        <fullName evidence="4">YD repeat-containing protein</fullName>
    </recommendedName>
</protein>
<dbReference type="Proteomes" id="UP001597557">
    <property type="component" value="Unassembled WGS sequence"/>
</dbReference>
<proteinExistence type="predicted"/>
<name>A0ABW5YFV2_9SPHI</name>
<comment type="caution">
    <text evidence="2">The sequence shown here is derived from an EMBL/GenBank/DDBJ whole genome shotgun (WGS) entry which is preliminary data.</text>
</comment>
<gene>
    <name evidence="2" type="ORF">ACFS5N_14570</name>
</gene>
<accession>A0ABW5YFV2</accession>
<evidence type="ECO:0000256" key="1">
    <source>
        <dbReference type="SAM" id="SignalP"/>
    </source>
</evidence>
<keyword evidence="1" id="KW-0732">Signal</keyword>
<keyword evidence="3" id="KW-1185">Reference proteome</keyword>
<evidence type="ECO:0008006" key="4">
    <source>
        <dbReference type="Google" id="ProtNLM"/>
    </source>
</evidence>
<sequence length="262" mass="30880">MSQIVKYILCFFLLMIAARLSSFAQTALDNPFEVFHGAKPRGKVDSVLIYQYPYEGSQNYLYVYSESGQLIKFDLYRYWINPDFGTKNRDTLKMFYNYNKAGKLVSKTARYGGKPVAYQYLPSAYGYAIRTSTYDSTKIYEMRFNKSGKMIQSGTYSRDGKPYRQYGNYDYQYDSRGHLIGKIEYYNGSIPFSKITYKYNGDGDEVETKQVLPTAQRIYTYKYSNYDKKHNWTLQAVDFARVMDGDTIHNQITYRRRITYYK</sequence>
<evidence type="ECO:0000313" key="3">
    <source>
        <dbReference type="Proteomes" id="UP001597557"/>
    </source>
</evidence>
<organism evidence="2 3">
    <name type="scientific">Mucilaginibacter ximonensis</name>
    <dbReference type="NCBI Taxonomy" id="538021"/>
    <lineage>
        <taxon>Bacteria</taxon>
        <taxon>Pseudomonadati</taxon>
        <taxon>Bacteroidota</taxon>
        <taxon>Sphingobacteriia</taxon>
        <taxon>Sphingobacteriales</taxon>
        <taxon>Sphingobacteriaceae</taxon>
        <taxon>Mucilaginibacter</taxon>
    </lineage>
</organism>
<reference evidence="3" key="1">
    <citation type="journal article" date="2019" name="Int. J. Syst. Evol. Microbiol.">
        <title>The Global Catalogue of Microorganisms (GCM) 10K type strain sequencing project: providing services to taxonomists for standard genome sequencing and annotation.</title>
        <authorList>
            <consortium name="The Broad Institute Genomics Platform"/>
            <consortium name="The Broad Institute Genome Sequencing Center for Infectious Disease"/>
            <person name="Wu L."/>
            <person name="Ma J."/>
        </authorList>
    </citation>
    <scope>NUCLEOTIDE SEQUENCE [LARGE SCALE GENOMIC DNA]</scope>
    <source>
        <strain evidence="3">KCTC 22437</strain>
    </source>
</reference>